<gene>
    <name evidence="1" type="ORF">M569_00158</name>
</gene>
<dbReference type="Proteomes" id="UP000015453">
    <property type="component" value="Unassembled WGS sequence"/>
</dbReference>
<evidence type="ECO:0000313" key="1">
    <source>
        <dbReference type="EMBL" id="EPS74597.1"/>
    </source>
</evidence>
<organism evidence="1 2">
    <name type="scientific">Genlisea aurea</name>
    <dbReference type="NCBI Taxonomy" id="192259"/>
    <lineage>
        <taxon>Eukaryota</taxon>
        <taxon>Viridiplantae</taxon>
        <taxon>Streptophyta</taxon>
        <taxon>Embryophyta</taxon>
        <taxon>Tracheophyta</taxon>
        <taxon>Spermatophyta</taxon>
        <taxon>Magnoliopsida</taxon>
        <taxon>eudicotyledons</taxon>
        <taxon>Gunneridae</taxon>
        <taxon>Pentapetalae</taxon>
        <taxon>asterids</taxon>
        <taxon>lamiids</taxon>
        <taxon>Lamiales</taxon>
        <taxon>Lentibulariaceae</taxon>
        <taxon>Genlisea</taxon>
    </lineage>
</organism>
<accession>S8ENY0</accession>
<name>S8ENY0_9LAMI</name>
<comment type="caution">
    <text evidence="1">The sequence shown here is derived from an EMBL/GenBank/DDBJ whole genome shotgun (WGS) entry which is preliminary data.</text>
</comment>
<dbReference type="OrthoDB" id="1931940at2759"/>
<protein>
    <submittedName>
        <fullName evidence="1">Uncharacterized protein</fullName>
    </submittedName>
</protein>
<evidence type="ECO:0000313" key="2">
    <source>
        <dbReference type="Proteomes" id="UP000015453"/>
    </source>
</evidence>
<dbReference type="EMBL" id="AUSU01000033">
    <property type="protein sequence ID" value="EPS74597.1"/>
    <property type="molecule type" value="Genomic_DNA"/>
</dbReference>
<proteinExistence type="predicted"/>
<keyword evidence="2" id="KW-1185">Reference proteome</keyword>
<sequence>MKDRGKAVAVGFNFSAASEQPCTEHRNPPSSVGVCPFCLRDKLLKLLCSTETGRISFLIEKEGRKRTPFVSDNGLWKIGRLFGKRKDRNDGRVSRSRSVSSAENADVTMNGNWAFPTRRSDSDDFIEMEISEGSNGGRRRSFTRSNKLWKWMFFKRHRY</sequence>
<reference evidence="1 2" key="1">
    <citation type="journal article" date="2013" name="BMC Genomics">
        <title>The miniature genome of a carnivorous plant Genlisea aurea contains a low number of genes and short non-coding sequences.</title>
        <authorList>
            <person name="Leushkin E.V."/>
            <person name="Sutormin R.A."/>
            <person name="Nabieva E.R."/>
            <person name="Penin A.A."/>
            <person name="Kondrashov A.S."/>
            <person name="Logacheva M.D."/>
        </authorList>
    </citation>
    <scope>NUCLEOTIDE SEQUENCE [LARGE SCALE GENOMIC DNA]</scope>
</reference>
<dbReference type="AlphaFoldDB" id="S8ENY0"/>